<feature type="region of interest" description="Disordered" evidence="1">
    <location>
        <begin position="662"/>
        <end position="811"/>
    </location>
</feature>
<feature type="compositionally biased region" description="Basic and acidic residues" evidence="1">
    <location>
        <begin position="773"/>
        <end position="797"/>
    </location>
</feature>
<dbReference type="InterPro" id="IPR029058">
    <property type="entry name" value="AB_hydrolase_fold"/>
</dbReference>
<dbReference type="STRING" id="94643.A0A2A9MPR8"/>
<feature type="compositionally biased region" description="Low complexity" evidence="1">
    <location>
        <begin position="798"/>
        <end position="811"/>
    </location>
</feature>
<dbReference type="Gene3D" id="3.40.50.1820">
    <property type="entry name" value="alpha/beta hydrolase"/>
    <property type="match status" value="2"/>
</dbReference>
<feature type="region of interest" description="Disordered" evidence="1">
    <location>
        <begin position="365"/>
        <end position="423"/>
    </location>
</feature>
<feature type="region of interest" description="Disordered" evidence="1">
    <location>
        <begin position="830"/>
        <end position="849"/>
    </location>
</feature>
<feature type="compositionally biased region" description="Low complexity" evidence="1">
    <location>
        <begin position="50"/>
        <end position="75"/>
    </location>
</feature>
<feature type="compositionally biased region" description="Basic and acidic residues" evidence="1">
    <location>
        <begin position="32"/>
        <end position="43"/>
    </location>
</feature>
<dbReference type="KEGG" id="bbes:BESB_002110"/>
<evidence type="ECO:0000256" key="1">
    <source>
        <dbReference type="SAM" id="MobiDB-lite"/>
    </source>
</evidence>
<reference evidence="3 4" key="1">
    <citation type="submission" date="2017-09" db="EMBL/GenBank/DDBJ databases">
        <title>Genome sequencing of Besnoitia besnoiti strain Bb-Ger1.</title>
        <authorList>
            <person name="Schares G."/>
            <person name="Venepally P."/>
            <person name="Lorenzi H.A."/>
        </authorList>
    </citation>
    <scope>NUCLEOTIDE SEQUENCE [LARGE SCALE GENOMIC DNA]</scope>
    <source>
        <strain evidence="3 4">Bb-Ger1</strain>
    </source>
</reference>
<evidence type="ECO:0000259" key="2">
    <source>
        <dbReference type="Pfam" id="PF00561"/>
    </source>
</evidence>
<feature type="compositionally biased region" description="Basic and acidic residues" evidence="1">
    <location>
        <begin position="469"/>
        <end position="484"/>
    </location>
</feature>
<dbReference type="SUPFAM" id="SSF53474">
    <property type="entry name" value="alpha/beta-Hydrolases"/>
    <property type="match status" value="1"/>
</dbReference>
<feature type="compositionally biased region" description="Low complexity" evidence="1">
    <location>
        <begin position="668"/>
        <end position="685"/>
    </location>
</feature>
<protein>
    <recommendedName>
        <fullName evidence="2">AB hydrolase-1 domain-containing protein</fullName>
    </recommendedName>
</protein>
<sequence>MALHYAAKLDNSGPAPFGAVDSSCVVRNASRAAEDRRAGDRRSNVGTENSLPASGPSASSAVCGATDAEAPGDAARAGDRRRKPRASPQAKGRRGGEGGGSDRGEGADDAGGRSRGRPVNLAPFSCAEGKGAREAASETHLSDSADPEARLKRIIEADSGRDCNADYPIPKWLSDQGVTSPFVYFRSFKSSLGIINYDISGPPSQPLVVTFHGLNGTQLSFFDLQSVLARFGYRTLIFDLYGHGLSATPRYSFFLKRYGLKFFVKQTDELLEHLGLQNERISVVGFSMGCVIAAAYALHRIDFVDHICLVAPAGMLPKKPLPVKVLQRCGWCVSPCCCLVPTCVCRCCFSKKNFVQRYEEEEHEERRRSACPSRQSSVSEPKAELKKKGFSLRWKRSSKRESDVSPRNGSSAHTEAEPDELSASQCQTAAAGAAASAISSAVSSAASAVAAGAAAGAAGDGKMPQGEKGASRRGETAERKKADGEEVDAASSNSPPGAGELLWRRLMWQLYVKKGVVATFVGCVTHIPLWDAKAIYAKVGETGRPVLFLWGQEDTVAPISCSHALRALIPNSHLIAFPGCPHLVLADRAQASIACIMAFLDFPATCDMRTWRYALPFDAEGTYLPPAERAPPGTSACAYLRDLHYTPRYTIRLGGDARHGMCLRRRPSSAPAADAQPQAPPSRAATAEPERMRERICGRRLGGVSTGPAAVGRADEAPEHEREESEDDDDDGEHAAALPVENVNGSLWRDAHTEGSDASASEQEDADRAASAPHEETRPPRPRKKSETVRLPRDGFRSRSSSMAAAAAAASPLLSFDSSSAQEILLRGQDHASLPSLPGIKAHERVDLE</sequence>
<evidence type="ECO:0000313" key="3">
    <source>
        <dbReference type="EMBL" id="PFH37870.1"/>
    </source>
</evidence>
<feature type="domain" description="AB hydrolase-1" evidence="2">
    <location>
        <begin position="206"/>
        <end position="320"/>
    </location>
</feature>
<accession>A0A2A9MPR8</accession>
<feature type="region of interest" description="Disordered" evidence="1">
    <location>
        <begin position="1"/>
        <end position="147"/>
    </location>
</feature>
<feature type="compositionally biased region" description="Basic and acidic residues" evidence="1">
    <location>
        <begin position="713"/>
        <end position="723"/>
    </location>
</feature>
<evidence type="ECO:0000313" key="4">
    <source>
        <dbReference type="Proteomes" id="UP000224006"/>
    </source>
</evidence>
<feature type="compositionally biased region" description="Basic and acidic residues" evidence="1">
    <location>
        <begin position="688"/>
        <end position="697"/>
    </location>
</feature>
<dbReference type="GeneID" id="40305274"/>
<proteinExistence type="predicted"/>
<keyword evidence="4" id="KW-1185">Reference proteome</keyword>
<feature type="compositionally biased region" description="Basic and acidic residues" evidence="1">
    <location>
        <begin position="130"/>
        <end position="147"/>
    </location>
</feature>
<gene>
    <name evidence="3" type="ORF">BESB_002110</name>
</gene>
<dbReference type="RefSeq" id="XP_029221879.1">
    <property type="nucleotide sequence ID" value="XM_029358966.1"/>
</dbReference>
<feature type="compositionally biased region" description="Basic and acidic residues" evidence="1">
    <location>
        <begin position="94"/>
        <end position="112"/>
    </location>
</feature>
<dbReference type="InterPro" id="IPR050266">
    <property type="entry name" value="AB_hydrolase_sf"/>
</dbReference>
<dbReference type="Proteomes" id="UP000224006">
    <property type="component" value="Chromosome I"/>
</dbReference>
<dbReference type="PANTHER" id="PTHR43798:SF33">
    <property type="entry name" value="HYDROLASE, PUTATIVE (AFU_ORTHOLOGUE AFUA_2G14860)-RELATED"/>
    <property type="match status" value="1"/>
</dbReference>
<dbReference type="AlphaFoldDB" id="A0A2A9MPR8"/>
<name>A0A2A9MPR8_BESBE</name>
<dbReference type="OrthoDB" id="331914at2759"/>
<organism evidence="3 4">
    <name type="scientific">Besnoitia besnoiti</name>
    <name type="common">Apicomplexan protozoan</name>
    <dbReference type="NCBI Taxonomy" id="94643"/>
    <lineage>
        <taxon>Eukaryota</taxon>
        <taxon>Sar</taxon>
        <taxon>Alveolata</taxon>
        <taxon>Apicomplexa</taxon>
        <taxon>Conoidasida</taxon>
        <taxon>Coccidia</taxon>
        <taxon>Eucoccidiorida</taxon>
        <taxon>Eimeriorina</taxon>
        <taxon>Sarcocystidae</taxon>
        <taxon>Besnoitia</taxon>
    </lineage>
</organism>
<dbReference type="VEuPathDB" id="ToxoDB:BESB_002110"/>
<feature type="region of interest" description="Disordered" evidence="1">
    <location>
        <begin position="455"/>
        <end position="495"/>
    </location>
</feature>
<dbReference type="Pfam" id="PF00561">
    <property type="entry name" value="Abhydrolase_1"/>
    <property type="match status" value="1"/>
</dbReference>
<feature type="compositionally biased region" description="Basic residues" evidence="1">
    <location>
        <begin position="388"/>
        <end position="398"/>
    </location>
</feature>
<dbReference type="GO" id="GO:0016020">
    <property type="term" value="C:membrane"/>
    <property type="evidence" value="ECO:0007669"/>
    <property type="project" value="TreeGrafter"/>
</dbReference>
<dbReference type="EMBL" id="NWUJ01000001">
    <property type="protein sequence ID" value="PFH37870.1"/>
    <property type="molecule type" value="Genomic_DNA"/>
</dbReference>
<dbReference type="InterPro" id="IPR000073">
    <property type="entry name" value="AB_hydrolase_1"/>
</dbReference>
<dbReference type="PANTHER" id="PTHR43798">
    <property type="entry name" value="MONOACYLGLYCEROL LIPASE"/>
    <property type="match status" value="1"/>
</dbReference>
<comment type="caution">
    <text evidence="3">The sequence shown here is derived from an EMBL/GenBank/DDBJ whole genome shotgun (WGS) entry which is preliminary data.</text>
</comment>